<dbReference type="Gene3D" id="1.20.1270.280">
    <property type="match status" value="1"/>
</dbReference>
<reference evidence="18" key="1">
    <citation type="submission" date="2021-02" db="EMBL/GenBank/DDBJ databases">
        <title>First Annotated Genome of the Yellow-green Alga Tribonema minus.</title>
        <authorList>
            <person name="Mahan K.M."/>
        </authorList>
    </citation>
    <scope>NUCLEOTIDE SEQUENCE</scope>
    <source>
        <strain evidence="18">UTEX B ZZ1240</strain>
    </source>
</reference>
<keyword evidence="4" id="KW-0963">Cytoplasm</keyword>
<dbReference type="GO" id="GO:0008569">
    <property type="term" value="F:minus-end-directed microtubule motor activity"/>
    <property type="evidence" value="ECO:0007669"/>
    <property type="project" value="InterPro"/>
</dbReference>
<gene>
    <name evidence="18" type="ORF">JKP88DRAFT_310263</name>
</gene>
<evidence type="ECO:0000256" key="2">
    <source>
        <dbReference type="ARBA" id="ARBA00004245"/>
    </source>
</evidence>
<keyword evidence="11" id="KW-0969">Cilium</keyword>
<evidence type="ECO:0000313" key="19">
    <source>
        <dbReference type="Proteomes" id="UP000664859"/>
    </source>
</evidence>
<feature type="domain" description="AAA+ ATPase" evidence="17">
    <location>
        <begin position="2539"/>
        <end position="2692"/>
    </location>
</feature>
<dbReference type="OrthoDB" id="424310at2759"/>
<evidence type="ECO:0000256" key="8">
    <source>
        <dbReference type="ARBA" id="ARBA00022840"/>
    </source>
</evidence>
<dbReference type="Pfam" id="PF12774">
    <property type="entry name" value="AAA_6"/>
    <property type="match status" value="2"/>
</dbReference>
<dbReference type="InterPro" id="IPR041228">
    <property type="entry name" value="Dynein_C"/>
</dbReference>
<dbReference type="InterPro" id="IPR003593">
    <property type="entry name" value="AAA+_ATPase"/>
</dbReference>
<evidence type="ECO:0000256" key="13">
    <source>
        <dbReference type="ARBA" id="ARBA00023212"/>
    </source>
</evidence>
<dbReference type="InterPro" id="IPR024317">
    <property type="entry name" value="Dynein_heavy_chain_D4_dom"/>
</dbReference>
<protein>
    <submittedName>
        <fullName evidence="18">Dynein heavy chain</fullName>
    </submittedName>
</protein>
<dbReference type="Gene3D" id="3.40.50.300">
    <property type="entry name" value="P-loop containing nucleotide triphosphate hydrolases"/>
    <property type="match status" value="5"/>
</dbReference>
<dbReference type="InterPro" id="IPR024743">
    <property type="entry name" value="Dynein_HC_stalk"/>
</dbReference>
<keyword evidence="6" id="KW-0677">Repeat</keyword>
<evidence type="ECO:0000256" key="4">
    <source>
        <dbReference type="ARBA" id="ARBA00022490"/>
    </source>
</evidence>
<evidence type="ECO:0000256" key="11">
    <source>
        <dbReference type="ARBA" id="ARBA00023069"/>
    </source>
</evidence>
<dbReference type="FunFam" id="3.40.50.300:FF:000122">
    <property type="entry name" value="Cytoplasmic dynein 1 heavy chain"/>
    <property type="match status" value="1"/>
</dbReference>
<evidence type="ECO:0000256" key="12">
    <source>
        <dbReference type="ARBA" id="ARBA00023175"/>
    </source>
</evidence>
<dbReference type="Pfam" id="PF12775">
    <property type="entry name" value="AAA_7"/>
    <property type="match status" value="1"/>
</dbReference>
<dbReference type="InterPro" id="IPR042228">
    <property type="entry name" value="Dynein_linker_3"/>
</dbReference>
<dbReference type="Pfam" id="PF03028">
    <property type="entry name" value="Dynein_heavy"/>
    <property type="match status" value="1"/>
</dbReference>
<dbReference type="Gene3D" id="1.20.920.30">
    <property type="match status" value="1"/>
</dbReference>
<comment type="subcellular location">
    <subcellularLocation>
        <location evidence="1">Cell projection</location>
        <location evidence="1">Cilium</location>
    </subcellularLocation>
    <subcellularLocation>
        <location evidence="2">Cytoplasm</location>
        <location evidence="2">Cytoskeleton</location>
    </subcellularLocation>
</comment>
<dbReference type="InterPro" id="IPR043160">
    <property type="entry name" value="Dynein_C_barrel"/>
</dbReference>
<dbReference type="GO" id="GO:0007018">
    <property type="term" value="P:microtubule-based movement"/>
    <property type="evidence" value="ECO:0007669"/>
    <property type="project" value="InterPro"/>
</dbReference>
<sequence>MPSADNPCIAVIKRAPAPLDPGLPLRSQLQVMTFPGSSSSSATATTAAAANAAPPSGGDGALLSALQQYTRFAFVPAVASRAATGGISGGGSGGGSGNGQSEGSLRALQQRVRDLDVALASAQRRVEIPSVALVPHRALEGAAAALAGGARLDLDALGLTARAHDDAFLNTLQASGGTLTVGSWVKEIQRVTKLTVECPFPETALEEMGFWRSLADALLAAKDQLESPGVLVTVAVLKQANRFLATVALDTDTGLKDALEKTDDVNAFLKGFPIEALLSAAELSAVADALVPLFNHFGKVKASKYYSLERAAKLMESVNRALADQVLAMLASKPLMRMPYDEFSQLVAAADAVFAAWDSGYARFSQFFIDRHVCTSSRSGIRVSTAARCKKAARTGDRRLDGQEILRALQLPHAAVQRRLSEVAEFRERHHKFHGVIASALGEEDGGLEALGEVEDAYARLQDVHALAPGAEAAWAEARRAYERRVDRAEESAARALGERLRAARSAEEMFRAVARFSGLMARPRVRSAAAHHQAELLAHVRRAVAALADKFSQRYDDSGAKMVAGLRDIPPLSGKILWARQIERQLQLLMQRMEAVLGAGWEQHAEGRQLRATCDVLLSNLSTDAAFAAWLNGWRADLEARAPRPPVLAVTAAAAPPAAAAAALAVNYDARAAALFKELRCLRWLGVAPPQHAERLFARVEALARDAEARYPAAVALAAALRAFARATRALPPRRAALLVPYVRAVREEAGRAFGRRALAWDAPELGKWVGALGEQVLALQQKEEDLARHMSECDAALVQLRRCAYARAPLAGALAALQRAVDDMALAGYSNLTAWARDVETEVEELLAQRAQLALAAWTAALLSSAATAAAAAAPPDAAAAAGFLPTACIHTVTLRGGALSLDPPLQRARAQWVADLQALLSAGAQLPRLRVARFAVFSSSAAADGGGGGGGATYADAVLRRLPAAALAAAYEAVEAQVAGAARYAARWLQYQSLWELTPQSLYDRVGDDLAAWQRLLADAAAARAAIEGSDRGAAFGPLRVDCAAAQAVVGHRHDAWTQDLRARFAALLGEEARALRGALAADKARLEAAALSGGTREVVAGVAGVREVRRRLRAMQEKMEVIEAGEKLLARQRAALPPDWLQSSLVAAVLGDVCQVLARRERGVEAQLPALRARVAAEGAAALERATALGAAWSDERPIAGGLEPAAALSTVARYTAQLAAAREEAARLAAARDALGLDASGGAAEAALAAAEREAGELREVWSSLAPAWEKLAELKELAWAAVNVRKVRKGLDDIAQELRGLPNRVRQYAAHAHAADAVRAHLAAQPLLSDLRSDALKERHWRQVLRLLGVRAPPSELTLGDVWGADLEGCRGALADVVAVAQGEMALEEYLRQVRDAWGAFSLDLVSYQGRVRLIRGWDTMFALLDEHLTGLANMKQSPYFRGVAEFQEEAALWEDRLGKLQLALEVWSDVQRRWVYLEGIFFGSADIKAQLPAEHARFKVVDGEFVALMRRAAQRPAALEVLALDGLQRGLERQAALLSKVQSALGDHLARQRSAFSRFYFVGDDDLLEIVGGGAGEGAARHLGKMFAGIGGLKLSGGGGEGGAVSALAMVSKDGEEVALSRPVAIGGKGGREWLSALEAEMKATLMGMAPAAVTGAAAAAAGGAGEEFAAWCSAYPTQIVTLACQVEWCARIEAALRGSSSAAAAAMQQSLSGLLGRLRDMAESVVAGVRPQLRQKFEQLITEQPPPPECDDARQVHQRDVTRELFDAGVTDVTDFRWLSRLRFRLDARAAAPERALTACMADASFDYGYEYLGVGERLVQTPLTDRCYLTLTQALHFRMGGNPFGPAGTGKTESVKALGAQLGRFVLVFNCDETFDYSAMGRLFAGICQVGAWGCFDEFNRLEERILSAVSQQILAIQRGLQQRAARIDFLGRPLALHPALGIFITMNPGYAGRSNLPDNLTQLFRAVAMAAPDRRAIAQTMLFSQGIASAEALAARVVLLFRLCAEQLSRRDHYDFGLRALKSVLAGAGALKRRALAAAAADGGGGGDGGGGSGGGGSGSTEEIEREVLIRSICGTVVPKLVDQDCALFSALLRGVFPGCSVRRVEEPELRAHLAAVCAADGLVLGGAWTEKVLQLKQVLDMRHGVMLAGPAGAGKTCAWRALLAALALVDGQRGDAIVIDPKAMNKDALYGSLDPTTLEWTDGVFTRALRGVAAAADAAAAAAAAGDAAAAAARAPRRAWIVFDGDVDPEWAENLNSVLDDNRLLTLPSGERLAVPPGVRILLEVDSMRRATPATVSRCGMVWFSGSGGAGDGDDFSSGGGSAAAAAAEGTVTTSMLLRHRTTLLRRDAVETGALSDGGDAAARSGGGGGGAAAAAFEGVVDLWEPYLVGDEPLVKGALAHALEAQHIMPASRERLVETLFALLRRGAALAAEHDDARPDAPMSPDHRERFAAKWLLYSLLWGFGGSMKNDGREALAAVRVSDGEWEPWSASVPKVELEAHAAASADVVVTTTDTVRHVEVLRACLASHRPLILCGPPGSGKTMTLTSALSDMPGLALVTLSFSSGAGPALLLRALHQHCECVRTPRGPVLQPAAALGAARWLVVFCDEINLPAPDAYGTPRVLTLLRQLTERGGYWRAADGAWVALRRVQFVGACNPPTDPGRVPLPPRLLRHAPVLLVDAPARESLRQIYGAFAAALLRLQPPLRGARAALTEAMLDLYARNAARFSPDAHPQYVYSPRELSRWVRALHEAVAPLDALSPAGLVRLWAHEGLRLFSDRLVTQEERDWCEAAVDAVALEHFGNAATQPDGDAPSGALARPLLYGSWLSQHYAPVSRPVLRDFLRARLRVFYEEELDVPLVMFDEAVDHVLRIDRVLRQPMGHVLLVGESGVGKTVLSKFVAWMNGLSIFQIKAARGYALEAFDADLRAVMRRAGCGGERVCFIFDESNALAPAFLERMNALLASGEIPGLFEGDDRAALLAACREAEARDGGGGSGGGGGGAAADSADELLRRFARRVQRGLHVVFTMNPAGADFGDRCATSPALFNRCVVDWFGTWSPRALAQVGAAFTATLDLNEGHAAGPYEPPPGSGALLAAVDGVFEEDDAPAADAASGGGGDAAYTLRHAVVAALVAVHGAAKAAAERRAAAAAAAAAAARHFLSPRDYLDLIRKFVALVGEKRGQLEEQQLHINIGLAKLAETQEEVAVLRRGLEARDTRLRDQSALANAKLQQMLAGQGQAERRKAEAEALSAVLEQQNARVEAQAGAARAQLGEAEPALLAAQASVRTIKKAQLDEIRALARPPPAVKTVLEAVSTMLGSDKPEWTEVRKVIAKQDFISTVVHFDTDTLDARTIKAVEDIFTSAGDLDLASVNRASTACGPLYQWVLSQIKFSSISKRVQPLREEVAALQEASGKLAAEKAELERQIGQLQDSIAVYKEEYAAAIREIETIKAEMESVAARVARAQDLLASLAAEKTRWEATARGFDAHMATLVGDCLLAAAVVTIVDYLTRPAERLAWSGMGLPADALSVENAVILERFHRYPLVVDPSGQAADFLLARHAGRKIVRASFRDAGFMKTLASAVRFGTALLVQDVDAVDPILNPLLNRELQRTGGRTLVRIGAEDVDFSPGFLLVLATRDACARFPPDLCSRVTLVNFTATPASLRAQALGMLLRAERPDVDQRRTQVLQLQGEQSVRLRGLEDRLLDTISAVQGTILEDDTVVSALRELKREAGEVAVEAARTDEVMAEVRAATDAYLPLAGACARAYFAMVAMADVHFLYQFSLQFFLDILAGVLAAPAVTTSTTGSSSSSARPPPPAARLAALRAQLFAAVARRVTRGLLHGDKLVFALRLAQIYVDAAPDDVHMETLLKGPSAVTAAAAAAPGSAAAAAAVPLTDAQAREAAALCALPAFGAALRGSLADAASAAAWHEFLSADEAERHIPPEPLWHCSTAAAAAAGAPSPALLRLLLVRALRPDRALAAAAEFIASTLGPAFPWDEGLDLEAVACAPGAARGPIFLCSEPGQDASWRVDALAAARGVPLASVAMGAAEGFDAAERAVAAAARDGTWVLLRNLHLCPAAWLAALEQRLHGAPRGAAAARIFLTAEVHAALPPSLLRASELVAVGAPSGVRAALLSHLRAVPRARAERAPLERQRVYALLAWLHAVLVERLRYRPLGWARAHDFGEADAKCALAVADGWLDAVAAAGGGGGGGGKAAQHVAPEDIPWAALRALLRDAVYGGRVDNAFDQRLLDSFVDALFVPRAFDVDFALCAAVSDGGAPATPLVTLPDVTTLEGFVRWAETLPHSNSPAWLGLAPTAETALLVRQGAEVFARLLRVQDAMDEDISAAPAAAAAAAEPTAPAAAAATAADARLAMLAALAERWLAALPQALPRGAYAADGGAGDALHRCLRREVARGAALLAAVRCDLERVRAVARGAAKATNETRALVAALARAEVPPPWLEGLSGAAAAQHGSAAALGLAAWIDDLARRLAHLEALAAAPVGAPTRKRYWLGGLFSPEAFVTATRQHVAQLRRCSLESLTLRFSVGGARADAAAEAEADGGAADADADATFLITGLLLEGAGWDAEAGALRLSSDAHGTALGVCRFTWVTDAGGGGDTGGGGGSAATALVTVPLYLQSSRGALIAEVALPHARAVPPHVWWQRGVALVAWAPQA</sequence>
<keyword evidence="5" id="KW-0493">Microtubule</keyword>
<dbReference type="Pfam" id="PF12781">
    <property type="entry name" value="AAA_9"/>
    <property type="match status" value="1"/>
</dbReference>
<dbReference type="CDD" id="cd00009">
    <property type="entry name" value="AAA"/>
    <property type="match status" value="2"/>
</dbReference>
<dbReference type="FunFam" id="1.20.920.20:FF:000002">
    <property type="entry name" value="Cytoplasmic dynein 1 heavy chain"/>
    <property type="match status" value="1"/>
</dbReference>
<evidence type="ECO:0000256" key="6">
    <source>
        <dbReference type="ARBA" id="ARBA00022737"/>
    </source>
</evidence>
<organism evidence="18 19">
    <name type="scientific">Tribonema minus</name>
    <dbReference type="NCBI Taxonomy" id="303371"/>
    <lineage>
        <taxon>Eukaryota</taxon>
        <taxon>Sar</taxon>
        <taxon>Stramenopiles</taxon>
        <taxon>Ochrophyta</taxon>
        <taxon>PX clade</taxon>
        <taxon>Xanthophyceae</taxon>
        <taxon>Tribonematales</taxon>
        <taxon>Tribonemataceae</taxon>
        <taxon>Tribonema</taxon>
    </lineage>
</organism>
<dbReference type="GO" id="GO:0005524">
    <property type="term" value="F:ATP binding"/>
    <property type="evidence" value="ECO:0007669"/>
    <property type="project" value="UniProtKB-KW"/>
</dbReference>
<dbReference type="InterPro" id="IPR041658">
    <property type="entry name" value="AAA_lid_11"/>
</dbReference>
<dbReference type="InterPro" id="IPR035699">
    <property type="entry name" value="AAA_6"/>
</dbReference>
<feature type="region of interest" description="Disordered" evidence="16">
    <location>
        <begin position="2052"/>
        <end position="2071"/>
    </location>
</feature>
<evidence type="ECO:0000256" key="9">
    <source>
        <dbReference type="ARBA" id="ARBA00023017"/>
    </source>
</evidence>
<dbReference type="Gene3D" id="1.20.58.1120">
    <property type="match status" value="1"/>
</dbReference>
<dbReference type="Pfam" id="PF22597">
    <property type="entry name" value="DYN_lid"/>
    <property type="match status" value="1"/>
</dbReference>
<dbReference type="SMART" id="SM00382">
    <property type="entry name" value="AAA"/>
    <property type="match status" value="3"/>
</dbReference>
<dbReference type="FunFam" id="1.10.8.710:FF:000001">
    <property type="entry name" value="Dynein axonemal heavy chain 2"/>
    <property type="match status" value="1"/>
</dbReference>
<keyword evidence="13" id="KW-0206">Cytoskeleton</keyword>
<comment type="similarity">
    <text evidence="3">Belongs to the dynein heavy chain family.</text>
</comment>
<dbReference type="Pfam" id="PF18198">
    <property type="entry name" value="AAA_lid_11"/>
    <property type="match status" value="1"/>
</dbReference>
<dbReference type="FunFam" id="3.40.50.300:FF:000071">
    <property type="entry name" value="Cytoplasmic dynein heavy chain 1"/>
    <property type="match status" value="1"/>
</dbReference>
<evidence type="ECO:0000313" key="18">
    <source>
        <dbReference type="EMBL" id="KAG5186150.1"/>
    </source>
</evidence>
<dbReference type="FunFam" id="1.20.140.100:FF:000002">
    <property type="entry name" value="Cytoplasmic dynein heavy chain 1"/>
    <property type="match status" value="1"/>
</dbReference>
<dbReference type="PANTHER" id="PTHR45703">
    <property type="entry name" value="DYNEIN HEAVY CHAIN"/>
    <property type="match status" value="1"/>
</dbReference>
<accession>A0A835Z350</accession>
<evidence type="ECO:0000256" key="5">
    <source>
        <dbReference type="ARBA" id="ARBA00022701"/>
    </source>
</evidence>
<dbReference type="FunFam" id="1.10.8.720:FF:000003">
    <property type="entry name" value="Cytoplasmic dynein heavy chain 2"/>
    <property type="match status" value="1"/>
</dbReference>
<dbReference type="Pfam" id="PF08385">
    <property type="entry name" value="DHC_N1"/>
    <property type="match status" value="1"/>
</dbReference>
<evidence type="ECO:0000256" key="10">
    <source>
        <dbReference type="ARBA" id="ARBA00023054"/>
    </source>
</evidence>
<dbReference type="Gene3D" id="1.10.8.710">
    <property type="match status" value="1"/>
</dbReference>
<dbReference type="Gene3D" id="1.20.920.20">
    <property type="match status" value="1"/>
</dbReference>
<dbReference type="Gene3D" id="1.10.472.130">
    <property type="match status" value="2"/>
</dbReference>
<dbReference type="Pfam" id="PF12780">
    <property type="entry name" value="AAA_8"/>
    <property type="match status" value="1"/>
</dbReference>
<dbReference type="Proteomes" id="UP000664859">
    <property type="component" value="Unassembled WGS sequence"/>
</dbReference>
<feature type="coiled-coil region" evidence="15">
    <location>
        <begin position="3248"/>
        <end position="3275"/>
    </location>
</feature>
<evidence type="ECO:0000259" key="17">
    <source>
        <dbReference type="SMART" id="SM00382"/>
    </source>
</evidence>
<dbReference type="GO" id="GO:0045505">
    <property type="term" value="F:dynein intermediate chain binding"/>
    <property type="evidence" value="ECO:0007669"/>
    <property type="project" value="InterPro"/>
</dbReference>
<dbReference type="InterPro" id="IPR042219">
    <property type="entry name" value="AAA_lid_11_sf"/>
</dbReference>
<feature type="compositionally biased region" description="Gly residues" evidence="16">
    <location>
        <begin position="2052"/>
        <end position="2069"/>
    </location>
</feature>
<dbReference type="InterPro" id="IPR026983">
    <property type="entry name" value="DHC"/>
</dbReference>
<dbReference type="InterPro" id="IPR025662">
    <property type="entry name" value="Sigma_54_int_dom_ATP-bd_1"/>
</dbReference>
<dbReference type="Gene3D" id="1.20.140.100">
    <property type="entry name" value="Dynein heavy chain, N-terminal domain 2"/>
    <property type="match status" value="1"/>
</dbReference>
<dbReference type="InterPro" id="IPR004273">
    <property type="entry name" value="Dynein_heavy_D6_P-loop"/>
</dbReference>
<dbReference type="InterPro" id="IPR013594">
    <property type="entry name" value="Dynein_heavy_tail"/>
</dbReference>
<feature type="coiled-coil region" evidence="15">
    <location>
        <begin position="3413"/>
        <end position="3493"/>
    </location>
</feature>
<dbReference type="Gene3D" id="1.10.287.2620">
    <property type="match status" value="1"/>
</dbReference>
<dbReference type="PROSITE" id="PS00675">
    <property type="entry name" value="SIGMA54_INTERACT_1"/>
    <property type="match status" value="1"/>
</dbReference>
<dbReference type="Pfam" id="PF12777">
    <property type="entry name" value="MT"/>
    <property type="match status" value="1"/>
</dbReference>
<dbReference type="InterPro" id="IPR054354">
    <property type="entry name" value="DYNC2H1-like_lid"/>
</dbReference>
<feature type="domain" description="AAA+ ATPase" evidence="17">
    <location>
        <begin position="1849"/>
        <end position="1992"/>
    </location>
</feature>
<dbReference type="GO" id="GO:0051959">
    <property type="term" value="F:dynein light intermediate chain binding"/>
    <property type="evidence" value="ECO:0007669"/>
    <property type="project" value="InterPro"/>
</dbReference>
<dbReference type="Pfam" id="PF17852">
    <property type="entry name" value="Dynein_AAA_lid"/>
    <property type="match status" value="1"/>
</dbReference>
<dbReference type="GO" id="GO:0005874">
    <property type="term" value="C:microtubule"/>
    <property type="evidence" value="ECO:0007669"/>
    <property type="project" value="UniProtKB-KW"/>
</dbReference>
<dbReference type="Gene3D" id="3.10.490.20">
    <property type="match status" value="1"/>
</dbReference>
<keyword evidence="12" id="KW-0505">Motor protein</keyword>
<dbReference type="GO" id="GO:0005929">
    <property type="term" value="C:cilium"/>
    <property type="evidence" value="ECO:0007669"/>
    <property type="project" value="UniProtKB-SubCell"/>
</dbReference>
<evidence type="ECO:0000256" key="15">
    <source>
        <dbReference type="SAM" id="Coils"/>
    </source>
</evidence>
<dbReference type="Gene3D" id="6.10.140.1060">
    <property type="match status" value="1"/>
</dbReference>
<evidence type="ECO:0000256" key="14">
    <source>
        <dbReference type="ARBA" id="ARBA00023273"/>
    </source>
</evidence>
<dbReference type="Gene3D" id="3.20.180.20">
    <property type="entry name" value="Dynein heavy chain, N-terminal domain 2"/>
    <property type="match status" value="1"/>
</dbReference>
<evidence type="ECO:0000256" key="1">
    <source>
        <dbReference type="ARBA" id="ARBA00004138"/>
    </source>
</evidence>
<dbReference type="PANTHER" id="PTHR45703:SF36">
    <property type="entry name" value="DYNEIN HEAVY CHAIN, CYTOPLASMIC"/>
    <property type="match status" value="1"/>
</dbReference>
<keyword evidence="19" id="KW-1185">Reference proteome</keyword>
<dbReference type="InterPro" id="IPR042222">
    <property type="entry name" value="Dynein_2_N"/>
</dbReference>
<feature type="domain" description="AAA+ ATPase" evidence="17">
    <location>
        <begin position="2891"/>
        <end position="3067"/>
    </location>
</feature>
<dbReference type="InterPro" id="IPR041466">
    <property type="entry name" value="Dynein_AAA5_ext"/>
</dbReference>
<evidence type="ECO:0000256" key="3">
    <source>
        <dbReference type="ARBA" id="ARBA00008887"/>
    </source>
</evidence>
<dbReference type="SUPFAM" id="SSF52540">
    <property type="entry name" value="P-loop containing nucleoside triphosphate hydrolases"/>
    <property type="match status" value="4"/>
</dbReference>
<name>A0A835Z350_9STRA</name>
<dbReference type="FunFam" id="1.10.287.2620:FF:000001">
    <property type="entry name" value="Cytoplasmic dynein heavy chain 1"/>
    <property type="match status" value="1"/>
</dbReference>
<dbReference type="InterPro" id="IPR027417">
    <property type="entry name" value="P-loop_NTPase"/>
</dbReference>
<dbReference type="Gene3D" id="1.10.8.1220">
    <property type="match status" value="1"/>
</dbReference>
<keyword evidence="8" id="KW-0067">ATP-binding</keyword>
<keyword evidence="10 15" id="KW-0175">Coiled coil</keyword>
<dbReference type="Gene3D" id="1.10.8.720">
    <property type="entry name" value="Region D6 of dynein motor"/>
    <property type="match status" value="1"/>
</dbReference>
<dbReference type="InterPro" id="IPR035706">
    <property type="entry name" value="AAA_9"/>
</dbReference>
<dbReference type="Pfam" id="PF18199">
    <property type="entry name" value="Dynein_C"/>
    <property type="match status" value="1"/>
</dbReference>
<comment type="caution">
    <text evidence="18">The sequence shown here is derived from an EMBL/GenBank/DDBJ whole genome shotgun (WGS) entry which is preliminary data.</text>
</comment>
<dbReference type="EMBL" id="JAFCMP010000113">
    <property type="protein sequence ID" value="KAG5186150.1"/>
    <property type="molecule type" value="Genomic_DNA"/>
</dbReference>
<dbReference type="Pfam" id="PF08393">
    <property type="entry name" value="DHC_N2"/>
    <property type="match status" value="1"/>
</dbReference>
<proteinExistence type="inferred from homology"/>
<keyword evidence="9" id="KW-0243">Dynein</keyword>
<keyword evidence="7" id="KW-0547">Nucleotide-binding</keyword>
<evidence type="ECO:0000256" key="7">
    <source>
        <dbReference type="ARBA" id="ARBA00022741"/>
    </source>
</evidence>
<dbReference type="InterPro" id="IPR043157">
    <property type="entry name" value="Dynein_AAA1S"/>
</dbReference>
<evidence type="ECO:0000256" key="16">
    <source>
        <dbReference type="SAM" id="MobiDB-lite"/>
    </source>
</evidence>
<dbReference type="GO" id="GO:0030286">
    <property type="term" value="C:dynein complex"/>
    <property type="evidence" value="ECO:0007669"/>
    <property type="project" value="UniProtKB-KW"/>
</dbReference>
<dbReference type="InterPro" id="IPR013602">
    <property type="entry name" value="Dynein_heavy_linker"/>
</dbReference>
<keyword evidence="14" id="KW-0966">Cell projection</keyword>